<evidence type="ECO:0000256" key="2">
    <source>
        <dbReference type="ARBA" id="ARBA00022723"/>
    </source>
</evidence>
<evidence type="ECO:0000313" key="8">
    <source>
        <dbReference type="EMBL" id="KAF2012229.1"/>
    </source>
</evidence>
<dbReference type="PANTHER" id="PTHR24305:SF223">
    <property type="entry name" value="CYTOCHROME P450-DIT2"/>
    <property type="match status" value="1"/>
</dbReference>
<protein>
    <submittedName>
        <fullName evidence="8">Cytochrome P450</fullName>
    </submittedName>
</protein>
<name>A0A6A5XH75_9PLEO</name>
<dbReference type="GeneID" id="54287985"/>
<evidence type="ECO:0000313" key="9">
    <source>
        <dbReference type="Proteomes" id="UP000799778"/>
    </source>
</evidence>
<comment type="cofactor">
    <cofactor evidence="1 4">
        <name>heme</name>
        <dbReference type="ChEBI" id="CHEBI:30413"/>
    </cofactor>
</comment>
<dbReference type="GO" id="GO:0005506">
    <property type="term" value="F:iron ion binding"/>
    <property type="evidence" value="ECO:0007669"/>
    <property type="project" value="InterPro"/>
</dbReference>
<dbReference type="GO" id="GO:0016705">
    <property type="term" value="F:oxidoreductase activity, acting on paired donors, with incorporation or reduction of molecular oxygen"/>
    <property type="evidence" value="ECO:0007669"/>
    <property type="project" value="InterPro"/>
</dbReference>
<sequence>MALRLVLTAVVVIVLYNVLARYRRLARNISEAKASGLPYVITLWNVYSMFWLATNAIWLPLLHKLPSFCKGLWLQILDPEWAYRFGHEPFQKIGSDVFLVVSPYKINAFVADAETNTQITTRRNDFPKPLDMYGALDIYGKNLVSTEGSDWRMHRKLTAPAFSEKNNELVFVESLHHAKSLLRLWTGADGKGDTTITDPALDTMRFALYVVSRAGFDVRVFWPHEEEARANGQFAEEKTDTNSLSVTSEVPEGHSMNYREAISELLENMMWTQIIPPKYLPMSPFKLHRTVGQSVKEWGQYMSEMYELKKTQVLSGNTSVDGMDLFLSLIRHSNILTDTNSRFAKSDLLGNAFVILLAGHETTANAIHFSLLFLAMNPSCQRRLQQDIDRILKGRNPQDLSYEDDFSKLFDGMPAAVMNETLRMFQPVVNIPKSTAAGSPQRFTMDGKQYTMPGGVYIHLSGAVHRNPKYWAAPASNTSSNDTFPSKYPDIDTFRPERWLTGSTKPQAESTPDDNIDGDLRGPPGDEPTSRLFKPVKGSYIPFSDGYRSCIGRRFAQTEILAALVVIFSQNSVELAVDEFASDEEVERMPVGGEERKAVYEKAIDGAEYLLRNTMGSVITLQLRGKKIPIRVVRRGEERFSFA</sequence>
<reference evidence="8" key="1">
    <citation type="journal article" date="2020" name="Stud. Mycol.">
        <title>101 Dothideomycetes genomes: a test case for predicting lifestyles and emergence of pathogens.</title>
        <authorList>
            <person name="Haridas S."/>
            <person name="Albert R."/>
            <person name="Binder M."/>
            <person name="Bloem J."/>
            <person name="Labutti K."/>
            <person name="Salamov A."/>
            <person name="Andreopoulos B."/>
            <person name="Baker S."/>
            <person name="Barry K."/>
            <person name="Bills G."/>
            <person name="Bluhm B."/>
            <person name="Cannon C."/>
            <person name="Castanera R."/>
            <person name="Culley D."/>
            <person name="Daum C."/>
            <person name="Ezra D."/>
            <person name="Gonzalez J."/>
            <person name="Henrissat B."/>
            <person name="Kuo A."/>
            <person name="Liang C."/>
            <person name="Lipzen A."/>
            <person name="Lutzoni F."/>
            <person name="Magnuson J."/>
            <person name="Mondo S."/>
            <person name="Nolan M."/>
            <person name="Ohm R."/>
            <person name="Pangilinan J."/>
            <person name="Park H.-J."/>
            <person name="Ramirez L."/>
            <person name="Alfaro M."/>
            <person name="Sun H."/>
            <person name="Tritt A."/>
            <person name="Yoshinaga Y."/>
            <person name="Zwiers L.-H."/>
            <person name="Turgeon B."/>
            <person name="Goodwin S."/>
            <person name="Spatafora J."/>
            <person name="Crous P."/>
            <person name="Grigoriev I."/>
        </authorList>
    </citation>
    <scope>NUCLEOTIDE SEQUENCE</scope>
    <source>
        <strain evidence="8">CBS 175.79</strain>
    </source>
</reference>
<keyword evidence="5" id="KW-0503">Monooxygenase</keyword>
<dbReference type="EMBL" id="ML978073">
    <property type="protein sequence ID" value="KAF2012229.1"/>
    <property type="molecule type" value="Genomic_DNA"/>
</dbReference>
<dbReference type="OrthoDB" id="1470350at2759"/>
<dbReference type="InterPro" id="IPR001128">
    <property type="entry name" value="Cyt_P450"/>
</dbReference>
<comment type="similarity">
    <text evidence="5">Belongs to the cytochrome P450 family.</text>
</comment>
<dbReference type="PANTHER" id="PTHR24305">
    <property type="entry name" value="CYTOCHROME P450"/>
    <property type="match status" value="1"/>
</dbReference>
<evidence type="ECO:0000256" key="4">
    <source>
        <dbReference type="PIRSR" id="PIRSR602401-1"/>
    </source>
</evidence>
<dbReference type="SUPFAM" id="SSF48264">
    <property type="entry name" value="Cytochrome P450"/>
    <property type="match status" value="1"/>
</dbReference>
<evidence type="ECO:0000256" key="7">
    <source>
        <dbReference type="SAM" id="Phobius"/>
    </source>
</evidence>
<feature type="binding site" description="axial binding residue" evidence="4">
    <location>
        <position position="550"/>
    </location>
    <ligand>
        <name>heme</name>
        <dbReference type="ChEBI" id="CHEBI:30413"/>
    </ligand>
    <ligandPart>
        <name>Fe</name>
        <dbReference type="ChEBI" id="CHEBI:18248"/>
    </ligandPart>
</feature>
<evidence type="ECO:0000256" key="3">
    <source>
        <dbReference type="ARBA" id="ARBA00023004"/>
    </source>
</evidence>
<dbReference type="InterPro" id="IPR002401">
    <property type="entry name" value="Cyt_P450_E_grp-I"/>
</dbReference>
<organism evidence="8 9">
    <name type="scientific">Aaosphaeria arxii CBS 175.79</name>
    <dbReference type="NCBI Taxonomy" id="1450172"/>
    <lineage>
        <taxon>Eukaryota</taxon>
        <taxon>Fungi</taxon>
        <taxon>Dikarya</taxon>
        <taxon>Ascomycota</taxon>
        <taxon>Pezizomycotina</taxon>
        <taxon>Dothideomycetes</taxon>
        <taxon>Pleosporomycetidae</taxon>
        <taxon>Pleosporales</taxon>
        <taxon>Pleosporales incertae sedis</taxon>
        <taxon>Aaosphaeria</taxon>
    </lineage>
</organism>
<keyword evidence="3 4" id="KW-0408">Iron</keyword>
<dbReference type="Proteomes" id="UP000799778">
    <property type="component" value="Unassembled WGS sequence"/>
</dbReference>
<dbReference type="PRINTS" id="PR00463">
    <property type="entry name" value="EP450I"/>
</dbReference>
<dbReference type="RefSeq" id="XP_033380568.1">
    <property type="nucleotide sequence ID" value="XM_033530588.1"/>
</dbReference>
<dbReference type="PROSITE" id="PS00086">
    <property type="entry name" value="CYTOCHROME_P450"/>
    <property type="match status" value="1"/>
</dbReference>
<feature type="compositionally biased region" description="Polar residues" evidence="6">
    <location>
        <begin position="501"/>
        <end position="510"/>
    </location>
</feature>
<dbReference type="CDD" id="cd11070">
    <property type="entry name" value="CYP56-like"/>
    <property type="match status" value="1"/>
</dbReference>
<keyword evidence="7" id="KW-1133">Transmembrane helix</keyword>
<dbReference type="PRINTS" id="PR00385">
    <property type="entry name" value="P450"/>
</dbReference>
<dbReference type="InterPro" id="IPR017972">
    <property type="entry name" value="Cyt_P450_CS"/>
</dbReference>
<feature type="transmembrane region" description="Helical" evidence="7">
    <location>
        <begin position="44"/>
        <end position="62"/>
    </location>
</feature>
<keyword evidence="7" id="KW-0472">Membrane</keyword>
<keyword evidence="7" id="KW-0812">Transmembrane</keyword>
<gene>
    <name evidence="8" type="ORF">BU24DRAFT_443512</name>
</gene>
<keyword evidence="5" id="KW-0560">Oxidoreductase</keyword>
<dbReference type="InterPro" id="IPR050121">
    <property type="entry name" value="Cytochrome_P450_monoxygenase"/>
</dbReference>
<evidence type="ECO:0000256" key="5">
    <source>
        <dbReference type="RuleBase" id="RU000461"/>
    </source>
</evidence>
<dbReference type="InterPro" id="IPR036396">
    <property type="entry name" value="Cyt_P450_sf"/>
</dbReference>
<accession>A0A6A5XH75</accession>
<evidence type="ECO:0000256" key="1">
    <source>
        <dbReference type="ARBA" id="ARBA00001971"/>
    </source>
</evidence>
<dbReference type="Pfam" id="PF00067">
    <property type="entry name" value="p450"/>
    <property type="match status" value="1"/>
</dbReference>
<keyword evidence="9" id="KW-1185">Reference proteome</keyword>
<feature type="region of interest" description="Disordered" evidence="6">
    <location>
        <begin position="495"/>
        <end position="532"/>
    </location>
</feature>
<keyword evidence="4 5" id="KW-0349">Heme</keyword>
<dbReference type="Gene3D" id="1.10.630.10">
    <property type="entry name" value="Cytochrome P450"/>
    <property type="match status" value="1"/>
</dbReference>
<dbReference type="AlphaFoldDB" id="A0A6A5XH75"/>
<dbReference type="GO" id="GO:0004497">
    <property type="term" value="F:monooxygenase activity"/>
    <property type="evidence" value="ECO:0007669"/>
    <property type="project" value="UniProtKB-KW"/>
</dbReference>
<evidence type="ECO:0000256" key="6">
    <source>
        <dbReference type="SAM" id="MobiDB-lite"/>
    </source>
</evidence>
<proteinExistence type="inferred from homology"/>
<keyword evidence="2 4" id="KW-0479">Metal-binding</keyword>
<dbReference type="GO" id="GO:0020037">
    <property type="term" value="F:heme binding"/>
    <property type="evidence" value="ECO:0007669"/>
    <property type="project" value="InterPro"/>
</dbReference>